<evidence type="ECO:0000313" key="2">
    <source>
        <dbReference type="EMBL" id="KFD56323.1"/>
    </source>
</evidence>
<accession>A0A085MGH7</accession>
<sequence>MATVKQDRRKLRAFNLRRAQRSNLSRCLTSKRGHRRSKDREQRWTTPTSEAKSSSTVRCGRITEKRYSSGWIREDACKENGITAFHYRTAKLESLGRGRTKWPACSPERAVRNFTTLPRMEPAFSKRWRLRDKIRKLFFERLSFINNNRFSGPNSYRRQRLY</sequence>
<proteinExistence type="predicted"/>
<dbReference type="AlphaFoldDB" id="A0A085MGH7"/>
<gene>
    <name evidence="2" type="ORF">M513_02778</name>
</gene>
<dbReference type="Proteomes" id="UP000030764">
    <property type="component" value="Unassembled WGS sequence"/>
</dbReference>
<keyword evidence="3" id="KW-1185">Reference proteome</keyword>
<name>A0A085MGH7_9BILA</name>
<reference evidence="2 3" key="1">
    <citation type="journal article" date="2014" name="Nat. Genet.">
        <title>Genome and transcriptome of the porcine whipworm Trichuris suis.</title>
        <authorList>
            <person name="Jex A.R."/>
            <person name="Nejsum P."/>
            <person name="Schwarz E.M."/>
            <person name="Hu L."/>
            <person name="Young N.D."/>
            <person name="Hall R.S."/>
            <person name="Korhonen P.K."/>
            <person name="Liao S."/>
            <person name="Thamsborg S."/>
            <person name="Xia J."/>
            <person name="Xu P."/>
            <person name="Wang S."/>
            <person name="Scheerlinck J.P."/>
            <person name="Hofmann A."/>
            <person name="Sternberg P.W."/>
            <person name="Wang J."/>
            <person name="Gasser R.B."/>
        </authorList>
    </citation>
    <scope>NUCLEOTIDE SEQUENCE [LARGE SCALE GENOMIC DNA]</scope>
    <source>
        <strain evidence="2">DCEP-RM93M</strain>
    </source>
</reference>
<protein>
    <submittedName>
        <fullName evidence="2">Uncharacterized protein</fullName>
    </submittedName>
</protein>
<feature type="region of interest" description="Disordered" evidence="1">
    <location>
        <begin position="28"/>
        <end position="54"/>
    </location>
</feature>
<feature type="compositionally biased region" description="Polar residues" evidence="1">
    <location>
        <begin position="44"/>
        <end position="54"/>
    </location>
</feature>
<evidence type="ECO:0000256" key="1">
    <source>
        <dbReference type="SAM" id="MobiDB-lite"/>
    </source>
</evidence>
<evidence type="ECO:0000313" key="3">
    <source>
        <dbReference type="Proteomes" id="UP000030764"/>
    </source>
</evidence>
<organism evidence="2 3">
    <name type="scientific">Trichuris suis</name>
    <name type="common">pig whipworm</name>
    <dbReference type="NCBI Taxonomy" id="68888"/>
    <lineage>
        <taxon>Eukaryota</taxon>
        <taxon>Metazoa</taxon>
        <taxon>Ecdysozoa</taxon>
        <taxon>Nematoda</taxon>
        <taxon>Enoplea</taxon>
        <taxon>Dorylaimia</taxon>
        <taxon>Trichinellida</taxon>
        <taxon>Trichuridae</taxon>
        <taxon>Trichuris</taxon>
    </lineage>
</organism>
<dbReference type="EMBL" id="KL363194">
    <property type="protein sequence ID" value="KFD56323.1"/>
    <property type="molecule type" value="Genomic_DNA"/>
</dbReference>